<accession>A0ABV0U2J2</accession>
<evidence type="ECO:0000313" key="2">
    <source>
        <dbReference type="Proteomes" id="UP001482620"/>
    </source>
</evidence>
<keyword evidence="2" id="KW-1185">Reference proteome</keyword>
<gene>
    <name evidence="1" type="ORF">ILYODFUR_038675</name>
</gene>
<comment type="caution">
    <text evidence="1">The sequence shown here is derived from an EMBL/GenBank/DDBJ whole genome shotgun (WGS) entry which is preliminary data.</text>
</comment>
<organism evidence="1 2">
    <name type="scientific">Ilyodon furcidens</name>
    <name type="common">goldbreast splitfin</name>
    <dbReference type="NCBI Taxonomy" id="33524"/>
    <lineage>
        <taxon>Eukaryota</taxon>
        <taxon>Metazoa</taxon>
        <taxon>Chordata</taxon>
        <taxon>Craniata</taxon>
        <taxon>Vertebrata</taxon>
        <taxon>Euteleostomi</taxon>
        <taxon>Actinopterygii</taxon>
        <taxon>Neopterygii</taxon>
        <taxon>Teleostei</taxon>
        <taxon>Neoteleostei</taxon>
        <taxon>Acanthomorphata</taxon>
        <taxon>Ovalentaria</taxon>
        <taxon>Atherinomorphae</taxon>
        <taxon>Cyprinodontiformes</taxon>
        <taxon>Goodeidae</taxon>
        <taxon>Ilyodon</taxon>
    </lineage>
</organism>
<name>A0ABV0U2J2_9TELE</name>
<dbReference type="EMBL" id="JAHRIQ010056281">
    <property type="protein sequence ID" value="MEQ2238946.1"/>
    <property type="molecule type" value="Genomic_DNA"/>
</dbReference>
<protein>
    <submittedName>
        <fullName evidence="1">Uncharacterized protein</fullName>
    </submittedName>
</protein>
<evidence type="ECO:0000313" key="1">
    <source>
        <dbReference type="EMBL" id="MEQ2238946.1"/>
    </source>
</evidence>
<sequence length="109" mass="11542">MPRLCSPQTLTPELQLLQGKLEAFPGQPRAIVYFLGRPLASSLWDVTGALLKGGVQGASGTNTASADSSQCRGAAALFRAPPGWQSSPPYLVPSHPAAYIWDLVSFVMT</sequence>
<proteinExistence type="predicted"/>
<reference evidence="1 2" key="1">
    <citation type="submission" date="2021-06" db="EMBL/GenBank/DDBJ databases">
        <authorList>
            <person name="Palmer J.M."/>
        </authorList>
    </citation>
    <scope>NUCLEOTIDE SEQUENCE [LARGE SCALE GENOMIC DNA]</scope>
    <source>
        <strain evidence="2">if_2019</strain>
        <tissue evidence="1">Muscle</tissue>
    </source>
</reference>
<dbReference type="Proteomes" id="UP001482620">
    <property type="component" value="Unassembled WGS sequence"/>
</dbReference>